<dbReference type="Proteomes" id="UP000222366">
    <property type="component" value="Unassembled WGS sequence"/>
</dbReference>
<feature type="chain" id="PRO_5013379428" description="Phage protein" evidence="1">
    <location>
        <begin position="25"/>
        <end position="98"/>
    </location>
</feature>
<reference evidence="2 3" key="1">
    <citation type="journal article" date="2017" name="Nat. Microbiol.">
        <title>Natural product diversity associated with the nematode symbionts Photorhabdus and Xenorhabdus.</title>
        <authorList>
            <person name="Tobias N.J."/>
            <person name="Wolff H."/>
            <person name="Djahanschiri B."/>
            <person name="Grundmann F."/>
            <person name="Kronenwerth M."/>
            <person name="Shi Y.M."/>
            <person name="Simonyi S."/>
            <person name="Grun P."/>
            <person name="Shapiro-Ilan D."/>
            <person name="Pidot S.J."/>
            <person name="Stinear T.P."/>
            <person name="Ebersberger I."/>
            <person name="Bode H.B."/>
        </authorList>
    </citation>
    <scope>NUCLEOTIDE SEQUENCE [LARGE SCALE GENOMIC DNA]</scope>
    <source>
        <strain evidence="2 3">DSM 17904</strain>
    </source>
</reference>
<sequence>MFKKLLVGGALVAGLALTSGIATASAANKDFTYNDCYSSGRTYTGTNGTVYVVYEVRKNHIFESVFTDGKIQYHLQGIKPVASHCGKGYVGYYEGKKI</sequence>
<dbReference type="EMBL" id="NJAJ01000016">
    <property type="protein sequence ID" value="PHM65480.1"/>
    <property type="molecule type" value="Genomic_DNA"/>
</dbReference>
<dbReference type="AlphaFoldDB" id="A0A2D0KPW6"/>
<gene>
    <name evidence="2" type="ORF">Xsto_02058</name>
</gene>
<evidence type="ECO:0000313" key="2">
    <source>
        <dbReference type="EMBL" id="PHM65480.1"/>
    </source>
</evidence>
<proteinExistence type="predicted"/>
<protein>
    <recommendedName>
        <fullName evidence="4">Phage protein</fullName>
    </recommendedName>
</protein>
<feature type="signal peptide" evidence="1">
    <location>
        <begin position="1"/>
        <end position="24"/>
    </location>
</feature>
<evidence type="ECO:0008006" key="4">
    <source>
        <dbReference type="Google" id="ProtNLM"/>
    </source>
</evidence>
<evidence type="ECO:0000313" key="3">
    <source>
        <dbReference type="Proteomes" id="UP000222366"/>
    </source>
</evidence>
<dbReference type="RefSeq" id="WP_099124996.1">
    <property type="nucleotide sequence ID" value="NZ_CAWNRH010000068.1"/>
</dbReference>
<evidence type="ECO:0000256" key="1">
    <source>
        <dbReference type="SAM" id="SignalP"/>
    </source>
</evidence>
<organism evidence="2 3">
    <name type="scientific">Xenorhabdus stockiae</name>
    <dbReference type="NCBI Taxonomy" id="351614"/>
    <lineage>
        <taxon>Bacteria</taxon>
        <taxon>Pseudomonadati</taxon>
        <taxon>Pseudomonadota</taxon>
        <taxon>Gammaproteobacteria</taxon>
        <taxon>Enterobacterales</taxon>
        <taxon>Morganellaceae</taxon>
        <taxon>Xenorhabdus</taxon>
    </lineage>
</organism>
<accession>A0A2D0KPW6</accession>
<keyword evidence="1" id="KW-0732">Signal</keyword>
<keyword evidence="3" id="KW-1185">Reference proteome</keyword>
<comment type="caution">
    <text evidence="2">The sequence shown here is derived from an EMBL/GenBank/DDBJ whole genome shotgun (WGS) entry which is preliminary data.</text>
</comment>
<name>A0A2D0KPW6_9GAMM</name>